<feature type="region of interest" description="Disordered" evidence="1">
    <location>
        <begin position="359"/>
        <end position="379"/>
    </location>
</feature>
<evidence type="ECO:0000313" key="3">
    <source>
        <dbReference type="Proteomes" id="UP000724686"/>
    </source>
</evidence>
<sequence>MKQDKNKSHRRIMQITAFATTLLFSITSCKKDKKDDTNLLLMAALLGGNKAEFKLTNLNKMATGRIGSSQQDRSLLYSNQLVDLSGNDPLQYGDGEADGFTDHFMTPNSAGIEVCQIVAYKSVAKGGPAPGTETLKNINWSLRFGGGEYGPCSGMWPVGLTGGQSQFLDLHNPIPSELLQDFDRIGIVAHSFVYYLSTEQTSDSSYRYVSLFLNNLIKENNIVGGSRRGRVGTKIFSKGCPETLVSSNRYIFFNPMEMMSAQDCRISEAMIDSKNGLFLTNLPSKENFYNPPMFSGSAYSEELNLEYKLSPSVAAMDPKDPYIIVVPFDTSKAGGGKILFEVSVDNVLFWDSNDGNNTFSPESEVADRPNGTSGSENLTNNARKNLIFNLPTITSSLK</sequence>
<dbReference type="NCBIfam" id="NF047529">
    <property type="entry name" value="SrpA"/>
    <property type="match status" value="1"/>
</dbReference>
<name>A0ABS2UBN0_9LEPT</name>
<comment type="caution">
    <text evidence="2">The sequence shown here is derived from an EMBL/GenBank/DDBJ whole genome shotgun (WGS) entry which is preliminary data.</text>
</comment>
<feature type="compositionally biased region" description="Polar residues" evidence="1">
    <location>
        <begin position="370"/>
        <end position="379"/>
    </location>
</feature>
<reference evidence="2 3" key="1">
    <citation type="submission" date="2021-02" db="EMBL/GenBank/DDBJ databases">
        <title>Leptospira ainlahdjerensis sp. nov., Leptospira ainazelensis sp. nov., Leptospira abararensis sp. nov. and Leptospira chreensis sp. nov., four new species isolated from water sources in Algeria.</title>
        <authorList>
            <person name="Amara Korba A."/>
            <person name="Kainiu M."/>
            <person name="Vincent A.T."/>
            <person name="Mariet J.-F."/>
            <person name="Veyrier F.J."/>
            <person name="Goarant C."/>
            <person name="Picardeau M."/>
        </authorList>
    </citation>
    <scope>NUCLEOTIDE SEQUENCE [LARGE SCALE GENOMIC DNA]</scope>
    <source>
        <strain evidence="2 3">201903070</strain>
    </source>
</reference>
<dbReference type="Proteomes" id="UP000724686">
    <property type="component" value="Unassembled WGS sequence"/>
</dbReference>
<accession>A0ABS2UBN0</accession>
<proteinExistence type="predicted"/>
<dbReference type="EMBL" id="JAFFPU010000041">
    <property type="protein sequence ID" value="MBM9577766.1"/>
    <property type="molecule type" value="Genomic_DNA"/>
</dbReference>
<evidence type="ECO:0000256" key="1">
    <source>
        <dbReference type="SAM" id="MobiDB-lite"/>
    </source>
</evidence>
<dbReference type="PROSITE" id="PS51257">
    <property type="entry name" value="PROKAR_LIPOPROTEIN"/>
    <property type="match status" value="1"/>
</dbReference>
<dbReference type="RefSeq" id="WP_205279839.1">
    <property type="nucleotide sequence ID" value="NZ_JAFFPU010000041.1"/>
</dbReference>
<evidence type="ECO:0008006" key="4">
    <source>
        <dbReference type="Google" id="ProtNLM"/>
    </source>
</evidence>
<keyword evidence="3" id="KW-1185">Reference proteome</keyword>
<protein>
    <recommendedName>
        <fullName evidence="4">Lipoprotein</fullName>
    </recommendedName>
</protein>
<gene>
    <name evidence="2" type="ORF">JWG45_11445</name>
</gene>
<organism evidence="2 3">
    <name type="scientific">Leptospira ainlahdjerensis</name>
    <dbReference type="NCBI Taxonomy" id="2810033"/>
    <lineage>
        <taxon>Bacteria</taxon>
        <taxon>Pseudomonadati</taxon>
        <taxon>Spirochaetota</taxon>
        <taxon>Spirochaetia</taxon>
        <taxon>Leptospirales</taxon>
        <taxon>Leptospiraceae</taxon>
        <taxon>Leptospira</taxon>
    </lineage>
</organism>
<evidence type="ECO:0000313" key="2">
    <source>
        <dbReference type="EMBL" id="MBM9577766.1"/>
    </source>
</evidence>